<organism evidence="1 2">
    <name type="scientific">Acetobacter orientalis</name>
    <dbReference type="NCBI Taxonomy" id="146474"/>
    <lineage>
        <taxon>Bacteria</taxon>
        <taxon>Pseudomonadati</taxon>
        <taxon>Pseudomonadota</taxon>
        <taxon>Alphaproteobacteria</taxon>
        <taxon>Acetobacterales</taxon>
        <taxon>Acetobacteraceae</taxon>
        <taxon>Acetobacter</taxon>
    </lineage>
</organism>
<evidence type="ECO:0000313" key="2">
    <source>
        <dbReference type="Proteomes" id="UP000270034"/>
    </source>
</evidence>
<dbReference type="AlphaFoldDB" id="A0A2Z5ZDY2"/>
<dbReference type="Proteomes" id="UP000270034">
    <property type="component" value="Chromosome"/>
</dbReference>
<evidence type="ECO:0000313" key="1">
    <source>
        <dbReference type="EMBL" id="BBC78803.1"/>
    </source>
</evidence>
<gene>
    <name evidence="1" type="ORF">AcetOrient_orf00653</name>
</gene>
<protein>
    <submittedName>
        <fullName evidence="1">Uncharacterized protein</fullName>
    </submittedName>
</protein>
<dbReference type="KEGG" id="aot:AcetOri_orf00653"/>
<name>A0A2Z5ZDY2_9PROT</name>
<accession>A0A2Z5ZDY2</accession>
<sequence>MPFFDKLKENEMKRAFARNMHCELDEWIENLVKEGKQSKSEAKKNAWRLAKNFEQCGRREELERFEKLADQYEKIVVSQKYLKK</sequence>
<reference evidence="1 2" key="1">
    <citation type="submission" date="2018-02" db="EMBL/GenBank/DDBJ databases">
        <title>Acetobacter orientalis genome.</title>
        <authorList>
            <person name="Nakashima N."/>
            <person name="Tamura T."/>
        </authorList>
    </citation>
    <scope>NUCLEOTIDE SEQUENCE [LARGE SCALE GENOMIC DNA]</scope>
    <source>
        <strain evidence="1 2">FAN1</strain>
    </source>
</reference>
<proteinExistence type="predicted"/>
<dbReference type="EMBL" id="AP018515">
    <property type="protein sequence ID" value="BBC78803.1"/>
    <property type="molecule type" value="Genomic_DNA"/>
</dbReference>